<dbReference type="AlphaFoldDB" id="A0A7S8C5Q6"/>
<dbReference type="SUPFAM" id="SSF161098">
    <property type="entry name" value="MetI-like"/>
    <property type="match status" value="1"/>
</dbReference>
<dbReference type="Proteomes" id="UP000593594">
    <property type="component" value="Chromosome"/>
</dbReference>
<dbReference type="PANTHER" id="PTHR30614">
    <property type="entry name" value="MEMBRANE COMPONENT OF AMINO ACID ABC TRANSPORTER"/>
    <property type="match status" value="1"/>
</dbReference>
<dbReference type="EMBL" id="CP058214">
    <property type="protein sequence ID" value="QPC43895.1"/>
    <property type="molecule type" value="Genomic_DNA"/>
</dbReference>
<sequence length="406" mass="43352">MAHTALTIATDRIRLPHLLSDTRYRDKTLQAIAAVLILTVLGWLISNTLTNMAALGKPISFGFLFDKAGYDINQSLIPYSPESSHLRAALTGLVNTLVVAAMGCATATVLGLFIGIARLSPNRPLAGLARVYVEVFRNVPVLLWLLLIFALITEALPPPSAFRGADHTATMWLSDSIAVTNRGVFVPSLSFTTPGGAWMLVAAIIGAGACSFALARVADRRQRATGRRPGTWLPALGIWIALVGLAVVWSGPALTVPELKGFNFRGGVHLRNSLIALWLALSLYTAAFVAEIVRSGIAAVAEGQKEAAASLGLSPGQTMRLVVLPQAQRVIIPPLISQYLSLTKNSSLAIAVGYMDLTGTLMGITLNQTGRELEAVLLGMGFYLSVSAGVSVALNWYNARVQWKER</sequence>
<feature type="transmembrane region" description="Helical" evidence="9">
    <location>
        <begin position="230"/>
        <end position="250"/>
    </location>
</feature>
<evidence type="ECO:0000256" key="1">
    <source>
        <dbReference type="ARBA" id="ARBA00004429"/>
    </source>
</evidence>
<dbReference type="GO" id="GO:0006865">
    <property type="term" value="P:amino acid transport"/>
    <property type="evidence" value="ECO:0007669"/>
    <property type="project" value="UniProtKB-KW"/>
</dbReference>
<comment type="similarity">
    <text evidence="2">Belongs to the binding-protein-dependent transport system permease family. HisMQ subfamily.</text>
</comment>
<feature type="transmembrane region" description="Helical" evidence="9">
    <location>
        <begin position="135"/>
        <end position="153"/>
    </location>
</feature>
<dbReference type="InterPro" id="IPR035906">
    <property type="entry name" value="MetI-like_sf"/>
</dbReference>
<keyword evidence="12" id="KW-1185">Reference proteome</keyword>
<dbReference type="PANTHER" id="PTHR30614:SF37">
    <property type="entry name" value="AMINO-ACID ABC TRANSPORTER PERMEASE PROTEIN YHDX-RELATED"/>
    <property type="match status" value="1"/>
</dbReference>
<keyword evidence="7 9" id="KW-1133">Transmembrane helix</keyword>
<proteinExistence type="inferred from homology"/>
<evidence type="ECO:0000256" key="5">
    <source>
        <dbReference type="ARBA" id="ARBA00022692"/>
    </source>
</evidence>
<evidence type="ECO:0000256" key="3">
    <source>
        <dbReference type="ARBA" id="ARBA00022448"/>
    </source>
</evidence>
<keyword evidence="6" id="KW-0029">Amino-acid transport</keyword>
<evidence type="ECO:0000256" key="4">
    <source>
        <dbReference type="ARBA" id="ARBA00022475"/>
    </source>
</evidence>
<comment type="subcellular location">
    <subcellularLocation>
        <location evidence="1">Cell inner membrane</location>
        <topology evidence="1">Multi-pass membrane protein</topology>
    </subcellularLocation>
    <subcellularLocation>
        <location evidence="9">Cell membrane</location>
        <topology evidence="9">Multi-pass membrane protein</topology>
    </subcellularLocation>
</comment>
<dbReference type="CDD" id="cd06261">
    <property type="entry name" value="TM_PBP2"/>
    <property type="match status" value="1"/>
</dbReference>
<dbReference type="Pfam" id="PF00528">
    <property type="entry name" value="BPD_transp_1"/>
    <property type="match status" value="1"/>
</dbReference>
<reference evidence="11 12" key="1">
    <citation type="submission" date="2020-06" db="EMBL/GenBank/DDBJ databases">
        <title>Genome sequence of 2 isolates from Red Sea Mangroves.</title>
        <authorList>
            <person name="Sefrji F."/>
            <person name="Michoud G."/>
            <person name="Merlino G."/>
            <person name="Daffonchio D."/>
        </authorList>
    </citation>
    <scope>NUCLEOTIDE SEQUENCE [LARGE SCALE GENOMIC DNA]</scope>
    <source>
        <strain evidence="11 12">R1DC25</strain>
    </source>
</reference>
<feature type="transmembrane region" description="Helical" evidence="9">
    <location>
        <begin position="348"/>
        <end position="369"/>
    </location>
</feature>
<dbReference type="KEGG" id="kmn:HW532_15080"/>
<evidence type="ECO:0000313" key="12">
    <source>
        <dbReference type="Proteomes" id="UP000593594"/>
    </source>
</evidence>
<keyword evidence="3 9" id="KW-0813">Transport</keyword>
<evidence type="ECO:0000256" key="6">
    <source>
        <dbReference type="ARBA" id="ARBA00022970"/>
    </source>
</evidence>
<evidence type="ECO:0000313" key="11">
    <source>
        <dbReference type="EMBL" id="QPC43895.1"/>
    </source>
</evidence>
<dbReference type="InterPro" id="IPR000515">
    <property type="entry name" value="MetI-like"/>
</dbReference>
<evidence type="ECO:0000256" key="9">
    <source>
        <dbReference type="RuleBase" id="RU363032"/>
    </source>
</evidence>
<keyword evidence="5 9" id="KW-0812">Transmembrane</keyword>
<dbReference type="GO" id="GO:0043190">
    <property type="term" value="C:ATP-binding cassette (ABC) transporter complex"/>
    <property type="evidence" value="ECO:0007669"/>
    <property type="project" value="InterPro"/>
</dbReference>
<gene>
    <name evidence="11" type="ORF">HW532_15080</name>
</gene>
<keyword evidence="8 9" id="KW-0472">Membrane</keyword>
<accession>A0A7S8C5Q6</accession>
<dbReference type="NCBIfam" id="TIGR01726">
    <property type="entry name" value="HEQRo_perm_3TM"/>
    <property type="match status" value="1"/>
</dbReference>
<dbReference type="InterPro" id="IPR043429">
    <property type="entry name" value="ArtM/GltK/GlnP/TcyL/YhdX-like"/>
</dbReference>
<dbReference type="Gene3D" id="1.10.3720.10">
    <property type="entry name" value="MetI-like"/>
    <property type="match status" value="2"/>
</dbReference>
<keyword evidence="4" id="KW-1003">Cell membrane</keyword>
<feature type="transmembrane region" description="Helical" evidence="9">
    <location>
        <begin position="270"/>
        <end position="290"/>
    </location>
</feature>
<evidence type="ECO:0000259" key="10">
    <source>
        <dbReference type="PROSITE" id="PS50928"/>
    </source>
</evidence>
<evidence type="ECO:0000256" key="7">
    <source>
        <dbReference type="ARBA" id="ARBA00022989"/>
    </source>
</evidence>
<dbReference type="InterPro" id="IPR010065">
    <property type="entry name" value="AA_ABC_transptr_permease_3TM"/>
</dbReference>
<organism evidence="11 12">
    <name type="scientific">Kaustia mangrovi</name>
    <dbReference type="NCBI Taxonomy" id="2593653"/>
    <lineage>
        <taxon>Bacteria</taxon>
        <taxon>Pseudomonadati</taxon>
        <taxon>Pseudomonadota</taxon>
        <taxon>Alphaproteobacteria</taxon>
        <taxon>Hyphomicrobiales</taxon>
        <taxon>Parvibaculaceae</taxon>
        <taxon>Kaustia</taxon>
    </lineage>
</organism>
<dbReference type="PROSITE" id="PS50928">
    <property type="entry name" value="ABC_TM1"/>
    <property type="match status" value="1"/>
</dbReference>
<feature type="transmembrane region" description="Helical" evidence="9">
    <location>
        <begin position="375"/>
        <end position="397"/>
    </location>
</feature>
<dbReference type="RefSeq" id="WP_213161258.1">
    <property type="nucleotide sequence ID" value="NZ_CP058214.1"/>
</dbReference>
<feature type="domain" description="ABC transmembrane type-1" evidence="10">
    <location>
        <begin position="93"/>
        <end position="395"/>
    </location>
</feature>
<evidence type="ECO:0000256" key="8">
    <source>
        <dbReference type="ARBA" id="ARBA00023136"/>
    </source>
</evidence>
<evidence type="ECO:0000256" key="2">
    <source>
        <dbReference type="ARBA" id="ARBA00010072"/>
    </source>
</evidence>
<feature type="transmembrane region" description="Helical" evidence="9">
    <location>
        <begin position="28"/>
        <end position="45"/>
    </location>
</feature>
<protein>
    <submittedName>
        <fullName evidence="11">ABC transporter permease subunit</fullName>
    </submittedName>
</protein>
<dbReference type="GO" id="GO:0022857">
    <property type="term" value="F:transmembrane transporter activity"/>
    <property type="evidence" value="ECO:0007669"/>
    <property type="project" value="InterPro"/>
</dbReference>
<feature type="transmembrane region" description="Helical" evidence="9">
    <location>
        <begin position="197"/>
        <end position="218"/>
    </location>
</feature>
<name>A0A7S8C5Q6_9HYPH</name>
<feature type="transmembrane region" description="Helical" evidence="9">
    <location>
        <begin position="88"/>
        <end position="114"/>
    </location>
</feature>